<evidence type="ECO:0000313" key="3">
    <source>
        <dbReference type="Proteomes" id="UP000253141"/>
    </source>
</evidence>
<dbReference type="OrthoDB" id="912723at2"/>
<gene>
    <name evidence="2" type="ORF">DVG78_20620</name>
</gene>
<dbReference type="EMBL" id="QPIW01000020">
    <property type="protein sequence ID" value="RDB03987.1"/>
    <property type="molecule type" value="Genomic_DNA"/>
</dbReference>
<organism evidence="2 3">
    <name type="scientific">Runella aurantiaca</name>
    <dbReference type="NCBI Taxonomy" id="2282308"/>
    <lineage>
        <taxon>Bacteria</taxon>
        <taxon>Pseudomonadati</taxon>
        <taxon>Bacteroidota</taxon>
        <taxon>Cytophagia</taxon>
        <taxon>Cytophagales</taxon>
        <taxon>Spirosomataceae</taxon>
        <taxon>Runella</taxon>
    </lineage>
</organism>
<accession>A0A369I690</accession>
<evidence type="ECO:0000313" key="2">
    <source>
        <dbReference type="EMBL" id="RDB03987.1"/>
    </source>
</evidence>
<dbReference type="Proteomes" id="UP000253141">
    <property type="component" value="Unassembled WGS sequence"/>
</dbReference>
<dbReference type="AlphaFoldDB" id="A0A369I690"/>
<keyword evidence="1" id="KW-0732">Signal</keyword>
<name>A0A369I690_9BACT</name>
<dbReference type="RefSeq" id="WP_114462931.1">
    <property type="nucleotide sequence ID" value="NZ_QPIW01000020.1"/>
</dbReference>
<feature type="signal peptide" evidence="1">
    <location>
        <begin position="1"/>
        <end position="26"/>
    </location>
</feature>
<comment type="caution">
    <text evidence="2">The sequence shown here is derived from an EMBL/GenBank/DDBJ whole genome shotgun (WGS) entry which is preliminary data.</text>
</comment>
<feature type="chain" id="PRO_5016942713" evidence="1">
    <location>
        <begin position="27"/>
        <end position="485"/>
    </location>
</feature>
<proteinExistence type="predicted"/>
<keyword evidence="3" id="KW-1185">Reference proteome</keyword>
<evidence type="ECO:0000256" key="1">
    <source>
        <dbReference type="SAM" id="SignalP"/>
    </source>
</evidence>
<reference evidence="2 3" key="1">
    <citation type="submission" date="2018-07" db="EMBL/GenBank/DDBJ databases">
        <title>Genome analysis of Runella aurantiaca.</title>
        <authorList>
            <person name="Yang X."/>
        </authorList>
    </citation>
    <scope>NUCLEOTIDE SEQUENCE [LARGE SCALE GENOMIC DNA]</scope>
    <source>
        <strain evidence="2 3">YX9</strain>
    </source>
</reference>
<protein>
    <submittedName>
        <fullName evidence="2">Uncharacterized protein</fullName>
    </submittedName>
</protein>
<sequence length="485" mass="56694">MKKLLLFLCSTFFVILTIGGISTAFAQSDSVRITHSQETNTLKNQRYVASYDYALLKNEPTKWMIKAYGIHLIDYRLGVERKLTTSFSIALDVAHNKSADFDRYLKRWVSGAEVRWYYDIKNRIRKGKSSNQFSGNYFALRYETAWKNPESEAAWRKDINNRELYPDNSNLWKTDYYSDYYNSQVSLTYGMQRRFFRFGFLDFFVSLNNRIGRQIHRNVVFLDGNNTGAPRNRPDPNDLFQTVEVSPINYWNLTTGFKFGVTFADLKKARPSRKGELFSVGENEQKLWKINWPVLEITSSSQSLNSSIGYEHKIGQSAFSINTYLDLFFSKFFGKNARLYDTATQTEFITNVRETSIGGILSIQPRWYFLKNLPAPLRPEGNNLSGVYVGNNTTFWGLYGLSTTNRYSNKYSDKPQFINTGLLLGYQQKLFKNGFVDLNISKGFFNNHPYYYTYYLWMPNMLHLWTPHSFLRNNFIFDFKLGFAF</sequence>